<proteinExistence type="predicted"/>
<dbReference type="PANTHER" id="PTHR13504:SF38">
    <property type="entry name" value="FIDO DOMAIN-CONTAINING PROTEIN"/>
    <property type="match status" value="1"/>
</dbReference>
<evidence type="ECO:0000259" key="1">
    <source>
        <dbReference type="PROSITE" id="PS51459"/>
    </source>
</evidence>
<gene>
    <name evidence="2" type="ORF">SDC9_128200</name>
</gene>
<dbReference type="SUPFAM" id="SSF140931">
    <property type="entry name" value="Fic-like"/>
    <property type="match status" value="1"/>
</dbReference>
<sequence length="359" mass="41799">MRIVHEIDTISSADLFSEENMTKKSRIVYAASSVMEESIASSQIEGASTTLSLAKKMLRENRTPRDRSERMIFNNYNAMNFIRQRKDEPLTPDLILETHRIITKGTLEDEEYEGRLRDNDDIVVQDALTGDVYHTPMSFEDISSSIQSVCEYANDDSEFEHPIIKGIILHFMMAYIHPFMDGNGRLARALFYWYALKKGYWSVEFLSISKAIKKHRGKYDMSYLLSETDDNDVTYFIKFNLDQIKTAFDTFKRYVERKLKEQKEMEQSIVNNLDFNLRQKSVLMDAMKSDEPFSVYSVQKKYQISYQTARTDIQKLIASGYVKVSGRKGNMALYKYDKTNDQKMPLQKSLQSILISEKL</sequence>
<dbReference type="AlphaFoldDB" id="A0A645CWC1"/>
<accession>A0A645CWC1</accession>
<name>A0A645CWC1_9ZZZZ</name>
<dbReference type="InterPro" id="IPR036597">
    <property type="entry name" value="Fido-like_dom_sf"/>
</dbReference>
<dbReference type="Gene3D" id="1.10.3290.10">
    <property type="entry name" value="Fido-like domain"/>
    <property type="match status" value="1"/>
</dbReference>
<evidence type="ECO:0000313" key="2">
    <source>
        <dbReference type="EMBL" id="MPM81148.1"/>
    </source>
</evidence>
<dbReference type="InterPro" id="IPR003812">
    <property type="entry name" value="Fido"/>
</dbReference>
<dbReference type="EMBL" id="VSSQ01030574">
    <property type="protein sequence ID" value="MPM81148.1"/>
    <property type="molecule type" value="Genomic_DNA"/>
</dbReference>
<dbReference type="PROSITE" id="PS51459">
    <property type="entry name" value="FIDO"/>
    <property type="match status" value="1"/>
</dbReference>
<dbReference type="InterPro" id="IPR040198">
    <property type="entry name" value="Fido_containing"/>
</dbReference>
<comment type="caution">
    <text evidence="2">The sequence shown here is derived from an EMBL/GenBank/DDBJ whole genome shotgun (WGS) entry which is preliminary data.</text>
</comment>
<feature type="domain" description="Fido" evidence="1">
    <location>
        <begin position="90"/>
        <end position="242"/>
    </location>
</feature>
<dbReference type="Pfam" id="PF02661">
    <property type="entry name" value="Fic"/>
    <property type="match status" value="1"/>
</dbReference>
<organism evidence="2">
    <name type="scientific">bioreactor metagenome</name>
    <dbReference type="NCBI Taxonomy" id="1076179"/>
    <lineage>
        <taxon>unclassified sequences</taxon>
        <taxon>metagenomes</taxon>
        <taxon>ecological metagenomes</taxon>
    </lineage>
</organism>
<reference evidence="2" key="1">
    <citation type="submission" date="2019-08" db="EMBL/GenBank/DDBJ databases">
        <authorList>
            <person name="Kucharzyk K."/>
            <person name="Murdoch R.W."/>
            <person name="Higgins S."/>
            <person name="Loffler F."/>
        </authorList>
    </citation>
    <scope>NUCLEOTIDE SEQUENCE</scope>
</reference>
<dbReference type="PANTHER" id="PTHR13504">
    <property type="entry name" value="FIDO DOMAIN-CONTAINING PROTEIN DDB_G0283145"/>
    <property type="match status" value="1"/>
</dbReference>
<protein>
    <recommendedName>
        <fullName evidence="1">Fido domain-containing protein</fullName>
    </recommendedName>
</protein>